<feature type="region of interest" description="Disordered" evidence="1">
    <location>
        <begin position="1066"/>
        <end position="1154"/>
    </location>
</feature>
<organism evidence="2 3">
    <name type="scientific">Elysia chlorotica</name>
    <name type="common">Eastern emerald elysia</name>
    <name type="synonym">Sea slug</name>
    <dbReference type="NCBI Taxonomy" id="188477"/>
    <lineage>
        <taxon>Eukaryota</taxon>
        <taxon>Metazoa</taxon>
        <taxon>Spiralia</taxon>
        <taxon>Lophotrochozoa</taxon>
        <taxon>Mollusca</taxon>
        <taxon>Gastropoda</taxon>
        <taxon>Heterobranchia</taxon>
        <taxon>Euthyneura</taxon>
        <taxon>Panpulmonata</taxon>
        <taxon>Sacoglossa</taxon>
        <taxon>Placobranchoidea</taxon>
        <taxon>Plakobranchidae</taxon>
        <taxon>Elysia</taxon>
    </lineage>
</organism>
<keyword evidence="3" id="KW-1185">Reference proteome</keyword>
<gene>
    <name evidence="2" type="ORF">EGW08_005801</name>
</gene>
<protein>
    <submittedName>
        <fullName evidence="2">Uncharacterized protein</fullName>
    </submittedName>
</protein>
<feature type="compositionally biased region" description="Polar residues" evidence="1">
    <location>
        <begin position="42"/>
        <end position="56"/>
    </location>
</feature>
<feature type="compositionally biased region" description="Basic and acidic residues" evidence="1">
    <location>
        <begin position="179"/>
        <end position="190"/>
    </location>
</feature>
<comment type="caution">
    <text evidence="2">The sequence shown here is derived from an EMBL/GenBank/DDBJ whole genome shotgun (WGS) entry which is preliminary data.</text>
</comment>
<feature type="compositionally biased region" description="Polar residues" evidence="1">
    <location>
        <begin position="1225"/>
        <end position="1238"/>
    </location>
</feature>
<dbReference type="Proteomes" id="UP000271974">
    <property type="component" value="Unassembled WGS sequence"/>
</dbReference>
<feature type="compositionally biased region" description="Polar residues" evidence="1">
    <location>
        <begin position="384"/>
        <end position="414"/>
    </location>
</feature>
<sequence length="1263" mass="136426">MMDSNRKPQIRRTSVLPRHQMEKSRSVKPHSDDGFEPRTQRTENQGSTPPLDSGSSGDVIHHSDAVSEPLTKQTEGKSATSPTKSDTRDAGTQNQYGGIESQTKEKDSECVTSLPDRDTSDGGFEPRTQETGDQVANTSLDNDLSGGGSEHQMLDPEDKCAIQPLGSDPVDCVMQHFYDGSEPRTQETQRKSATPPTVNDTLEAETEQPDTATKHHNLEKTNKCATRPPDKHISDRGSEPGTEENDDQCSTLPLRNDTAESTAPDAADGFEPRTTKTGDSGFELLIQETEGAGATQPLDSDQLEAEIQHSDCGSELGTPKVDDASEPLIRETGGQGSTLSLDSDTPGGEMQRTNSRSEPDIPEVDEKCTTPLLRSKSPGDVVQHSGTGSEPQTTEFATPPTVSDTRAAEMQTSGDGIIEQKPQSSEGRATPPLCSDSSGEIHVESPALPTLGPDGLSKGGSEPSSSLCIVEGETPLPQKEQHIYEKVKSDSRFEPPALNTIGESANRSVVSATKTECEYGEQAQESKHRHCIPSDASQVTVTNQADGKTEPYFHGTQAENAFEPQVSEIELTSVHPSEENLESVNYNGIGKRSTCSTSVNAKVIEGNNPVNENLQVKDHGLAISNHQDSSQETDSQPDLHLQESPGRHAITSLHIESNITSICRSNDKLERNSGESECITLSQVIDAAVDIHFPHEEEEGTDTLPPLEEEETQSDLRSKNLVAHDEGNQTKNVPNVIHEEQRSNTEDSSSGIDTNHAPYSVTKVEQGILPPPLFLALPTVWPESSCGAQIPGANYGADWISDTIYSLENNPAIEGVSPQPLDQIQTFPQAVDQKSGYSSCGNVWVKVDISMTPTTKGMNESQTMGHDKNQLDAIPIQNIVTDIHLPVNTDTTSEVVTTISPGLENTTLEPNGRNTDSSHDFRKPPLAPFTRANSEEEEELSGFEEGSSAQLSEIQGIYLPKVEQRYHDRNMTSTPVCCTPDPTSTPSRYSTPSRASSPGETTDSLSESASAHQGEGYGWETTPSPCGYLSSSPEWEGCASPEWEAGCGSPRSPNVMVYHADLSVSPSAESSQSLDRDRSVILSDSSASPGHEVNARPPNEPNGLHQKEDRETPERESNAPQQCHGGFATPPRQYGLTAHDSLSPENEDSFSPQWVEERLCSVAAVEGAMAQPGEIEGEFEREEEIELPIWHRELSPCSNDSALSKICDFLSPEPSSKESAKRESSVLSMNEESISGQRENAVAAQEEAGGSFTAKRDKSLAAK</sequence>
<reference evidence="2 3" key="1">
    <citation type="submission" date="2019-01" db="EMBL/GenBank/DDBJ databases">
        <title>A draft genome assembly of the solar-powered sea slug Elysia chlorotica.</title>
        <authorList>
            <person name="Cai H."/>
            <person name="Li Q."/>
            <person name="Fang X."/>
            <person name="Li J."/>
            <person name="Curtis N.E."/>
            <person name="Altenburger A."/>
            <person name="Shibata T."/>
            <person name="Feng M."/>
            <person name="Maeda T."/>
            <person name="Schwartz J.A."/>
            <person name="Shigenobu S."/>
            <person name="Lundholm N."/>
            <person name="Nishiyama T."/>
            <person name="Yang H."/>
            <person name="Hasebe M."/>
            <person name="Li S."/>
            <person name="Pierce S.K."/>
            <person name="Wang J."/>
        </authorList>
    </citation>
    <scope>NUCLEOTIDE SEQUENCE [LARGE SCALE GENOMIC DNA]</scope>
    <source>
        <strain evidence="2">EC2010</strain>
        <tissue evidence="2">Whole organism of an adult</tissue>
    </source>
</reference>
<feature type="region of interest" description="Disordered" evidence="1">
    <location>
        <begin position="902"/>
        <end position="951"/>
    </location>
</feature>
<feature type="compositionally biased region" description="Basic and acidic residues" evidence="1">
    <location>
        <begin position="714"/>
        <end position="728"/>
    </location>
</feature>
<feature type="compositionally biased region" description="Basic and acidic residues" evidence="1">
    <location>
        <begin position="1215"/>
        <end position="1224"/>
    </location>
</feature>
<feature type="region of interest" description="Disordered" evidence="1">
    <location>
        <begin position="696"/>
        <end position="753"/>
    </location>
</feature>
<feature type="compositionally biased region" description="Basic and acidic residues" evidence="1">
    <location>
        <begin position="1105"/>
        <end position="1117"/>
    </location>
</feature>
<feature type="compositionally biased region" description="Polar residues" evidence="1">
    <location>
        <begin position="70"/>
        <end position="96"/>
    </location>
</feature>
<dbReference type="AlphaFoldDB" id="A0A3S1A9Z3"/>
<feature type="region of interest" description="Disordered" evidence="1">
    <location>
        <begin position="971"/>
        <end position="1022"/>
    </location>
</feature>
<accession>A0A3S1A9Z3</accession>
<feature type="compositionally biased region" description="Low complexity" evidence="1">
    <location>
        <begin position="979"/>
        <end position="998"/>
    </location>
</feature>
<feature type="compositionally biased region" description="Basic and acidic residues" evidence="1">
    <location>
        <begin position="1254"/>
        <end position="1263"/>
    </location>
</feature>
<feature type="region of interest" description="Disordered" evidence="1">
    <location>
        <begin position="1211"/>
        <end position="1263"/>
    </location>
</feature>
<dbReference type="EMBL" id="RQTK01000139">
    <property type="protein sequence ID" value="RUS86423.1"/>
    <property type="molecule type" value="Genomic_DNA"/>
</dbReference>
<feature type="compositionally biased region" description="Acidic residues" evidence="1">
    <location>
        <begin position="696"/>
        <end position="713"/>
    </location>
</feature>
<feature type="compositionally biased region" description="Basic and acidic residues" evidence="1">
    <location>
        <begin position="19"/>
        <end position="41"/>
    </location>
</feature>
<feature type="compositionally biased region" description="Basic and acidic residues" evidence="1">
    <location>
        <begin position="355"/>
        <end position="368"/>
    </location>
</feature>
<evidence type="ECO:0000256" key="1">
    <source>
        <dbReference type="SAM" id="MobiDB-lite"/>
    </source>
</evidence>
<feature type="region of interest" description="Disordered" evidence="1">
    <location>
        <begin position="1"/>
        <end position="468"/>
    </location>
</feature>
<feature type="compositionally biased region" description="Polar residues" evidence="1">
    <location>
        <begin position="191"/>
        <end position="200"/>
    </location>
</feature>
<evidence type="ECO:0000313" key="2">
    <source>
        <dbReference type="EMBL" id="RUS86423.1"/>
    </source>
</evidence>
<feature type="compositionally biased region" description="Polar residues" evidence="1">
    <location>
        <begin position="999"/>
        <end position="1011"/>
    </location>
</feature>
<name>A0A3S1A9Z3_ELYCH</name>
<feature type="compositionally biased region" description="Basic and acidic residues" evidence="1">
    <location>
        <begin position="212"/>
        <end position="238"/>
    </location>
</feature>
<feature type="compositionally biased region" description="Polar residues" evidence="1">
    <location>
        <begin position="129"/>
        <end position="142"/>
    </location>
</feature>
<feature type="compositionally biased region" description="Basic and acidic residues" evidence="1">
    <location>
        <begin position="102"/>
        <end position="120"/>
    </location>
</feature>
<evidence type="ECO:0000313" key="3">
    <source>
        <dbReference type="Proteomes" id="UP000271974"/>
    </source>
</evidence>
<proteinExistence type="predicted"/>
<feature type="compositionally biased region" description="Polar residues" evidence="1">
    <location>
        <begin position="902"/>
        <end position="915"/>
    </location>
</feature>